<dbReference type="SUPFAM" id="SSF54427">
    <property type="entry name" value="NTF2-like"/>
    <property type="match status" value="1"/>
</dbReference>
<name>A0A6A6PXT8_9PEZI</name>
<dbReference type="GeneID" id="54473831"/>
<reference evidence="2" key="1">
    <citation type="journal article" date="2020" name="Stud. Mycol.">
        <title>101 Dothideomycetes genomes: a test case for predicting lifestyles and emergence of pathogens.</title>
        <authorList>
            <person name="Haridas S."/>
            <person name="Albert R."/>
            <person name="Binder M."/>
            <person name="Bloem J."/>
            <person name="Labutti K."/>
            <person name="Salamov A."/>
            <person name="Andreopoulos B."/>
            <person name="Baker S."/>
            <person name="Barry K."/>
            <person name="Bills G."/>
            <person name="Bluhm B."/>
            <person name="Cannon C."/>
            <person name="Castanera R."/>
            <person name="Culley D."/>
            <person name="Daum C."/>
            <person name="Ezra D."/>
            <person name="Gonzalez J."/>
            <person name="Henrissat B."/>
            <person name="Kuo A."/>
            <person name="Liang C."/>
            <person name="Lipzen A."/>
            <person name="Lutzoni F."/>
            <person name="Magnuson J."/>
            <person name="Mondo S."/>
            <person name="Nolan M."/>
            <person name="Ohm R."/>
            <person name="Pangilinan J."/>
            <person name="Park H.-J."/>
            <person name="Ramirez L."/>
            <person name="Alfaro M."/>
            <person name="Sun H."/>
            <person name="Tritt A."/>
            <person name="Yoshinaga Y."/>
            <person name="Zwiers L.-H."/>
            <person name="Turgeon B."/>
            <person name="Goodwin S."/>
            <person name="Spatafora J."/>
            <person name="Crous P."/>
            <person name="Grigoriev I."/>
        </authorList>
    </citation>
    <scope>NUCLEOTIDE SEQUENCE</scope>
    <source>
        <strain evidence="2">CBS 113389</strain>
    </source>
</reference>
<gene>
    <name evidence="2" type="ORF">BDY17DRAFT_292448</name>
</gene>
<dbReference type="InterPro" id="IPR037401">
    <property type="entry name" value="SnoaL-like"/>
</dbReference>
<accession>A0A6A6PXT8</accession>
<evidence type="ECO:0000259" key="1">
    <source>
        <dbReference type="Pfam" id="PF13577"/>
    </source>
</evidence>
<dbReference type="Gene3D" id="3.10.450.50">
    <property type="match status" value="1"/>
</dbReference>
<evidence type="ECO:0000313" key="2">
    <source>
        <dbReference type="EMBL" id="KAF2484825.1"/>
    </source>
</evidence>
<dbReference type="InterPro" id="IPR032710">
    <property type="entry name" value="NTF2-like_dom_sf"/>
</dbReference>
<evidence type="ECO:0000313" key="3">
    <source>
        <dbReference type="Proteomes" id="UP000799767"/>
    </source>
</evidence>
<protein>
    <recommendedName>
        <fullName evidence="1">SnoaL-like domain-containing protein</fullName>
    </recommendedName>
</protein>
<dbReference type="Pfam" id="PF13577">
    <property type="entry name" value="SnoaL_4"/>
    <property type="match status" value="1"/>
</dbReference>
<dbReference type="EMBL" id="MU001633">
    <property type="protein sequence ID" value="KAF2484825.1"/>
    <property type="molecule type" value="Genomic_DNA"/>
</dbReference>
<dbReference type="Proteomes" id="UP000799767">
    <property type="component" value="Unassembled WGS sequence"/>
</dbReference>
<dbReference type="OrthoDB" id="2148716at2759"/>
<feature type="domain" description="SnoaL-like" evidence="1">
    <location>
        <begin position="7"/>
        <end position="142"/>
    </location>
</feature>
<sequence length="157" mass="17528">MSPNAFDYIAIQNTLAKYCMALDSKTFHLLDDVFTPNVQVRYPIEGFDAAKDLESLIQRLEKRLEPVTTHHALTTQHIVIADDGKTAEATTYFTGVHFGTGKWEGRQSIAWGKYQDGLVLDGEGGKAKGVPGASGRWLIARREVTIMKRTGEERIME</sequence>
<keyword evidence="3" id="KW-1185">Reference proteome</keyword>
<dbReference type="AlphaFoldDB" id="A0A6A6PXT8"/>
<proteinExistence type="predicted"/>
<organism evidence="2 3">
    <name type="scientific">Neohortaea acidophila</name>
    <dbReference type="NCBI Taxonomy" id="245834"/>
    <lineage>
        <taxon>Eukaryota</taxon>
        <taxon>Fungi</taxon>
        <taxon>Dikarya</taxon>
        <taxon>Ascomycota</taxon>
        <taxon>Pezizomycotina</taxon>
        <taxon>Dothideomycetes</taxon>
        <taxon>Dothideomycetidae</taxon>
        <taxon>Mycosphaerellales</taxon>
        <taxon>Teratosphaeriaceae</taxon>
        <taxon>Neohortaea</taxon>
    </lineage>
</organism>
<dbReference type="RefSeq" id="XP_033591394.1">
    <property type="nucleotide sequence ID" value="XM_033732829.1"/>
</dbReference>